<dbReference type="InterPro" id="IPR010982">
    <property type="entry name" value="Lambda_DNA-bd_dom_sf"/>
</dbReference>
<accession>A0A0F7HIS8</accession>
<evidence type="ECO:0000256" key="2">
    <source>
        <dbReference type="ARBA" id="ARBA00023125"/>
    </source>
</evidence>
<dbReference type="SMART" id="SM00354">
    <property type="entry name" value="HTH_LACI"/>
    <property type="match status" value="1"/>
</dbReference>
<dbReference type="KEGG" id="shv:AAT16_01185"/>
<keyword evidence="1" id="KW-0805">Transcription regulation</keyword>
<evidence type="ECO:0000313" key="6">
    <source>
        <dbReference type="EMBL" id="SFK76654.1"/>
    </source>
</evidence>
<dbReference type="AlphaFoldDB" id="A0A0F7HIS8"/>
<keyword evidence="7" id="KW-1185">Reference proteome</keyword>
<dbReference type="Pfam" id="PF13377">
    <property type="entry name" value="Peripla_BP_3"/>
    <property type="match status" value="1"/>
</dbReference>
<dbReference type="EMBL" id="FOTB01000003">
    <property type="protein sequence ID" value="SFK76654.1"/>
    <property type="molecule type" value="Genomic_DNA"/>
</dbReference>
<reference evidence="6 8" key="3">
    <citation type="submission" date="2016-10" db="EMBL/GenBank/DDBJ databases">
        <authorList>
            <person name="Varghese N."/>
            <person name="Submissions S."/>
        </authorList>
    </citation>
    <scope>NUCLEOTIDE SEQUENCE [LARGE SCALE GENOMIC DNA]</scope>
    <source>
        <strain evidence="6 8">CGMCC 1.6501</strain>
    </source>
</reference>
<evidence type="ECO:0000256" key="1">
    <source>
        <dbReference type="ARBA" id="ARBA00023015"/>
    </source>
</evidence>
<reference evidence="7" key="2">
    <citation type="submission" date="2015-04" db="EMBL/GenBank/DDBJ databases">
        <title>Complete genome sequence of Salinicoccus halodurans strain H3B36, isolated from the Qaidam basin of China.</title>
        <authorList>
            <person name="Ma Y."/>
            <person name="Jiang K."/>
            <person name="Xue Y."/>
        </authorList>
    </citation>
    <scope>NUCLEOTIDE SEQUENCE [LARGE SCALE GENOMIC DNA]</scope>
    <source>
        <strain evidence="7">H3B36</strain>
    </source>
</reference>
<evidence type="ECO:0000259" key="4">
    <source>
        <dbReference type="PROSITE" id="PS50932"/>
    </source>
</evidence>
<keyword evidence="3" id="KW-0804">Transcription</keyword>
<evidence type="ECO:0000313" key="5">
    <source>
        <dbReference type="EMBL" id="AKG72956.1"/>
    </source>
</evidence>
<evidence type="ECO:0000256" key="3">
    <source>
        <dbReference type="ARBA" id="ARBA00023163"/>
    </source>
</evidence>
<dbReference type="OrthoDB" id="43195at2"/>
<sequence>MVTIKDVAKIASVSPSTVSRVIKDHDGISDTTKKKVRKIMEDIGYSPNIAARNLVTNQSYTIGLVLKSGIHEVNLNPFFSDVNLGVSETCRKKGYSTLTTSMTDDDALLNEVKELINSRQVDGFILLYSKKDDVVVNYLHEIDFPFVVIGKNIFDINDGIYVDNDNVFAAKSMTEFLINEGYTDIRMIVDNDIFAVSQDRIEGFEMALKESGIPTEGKILKPGKDSEMLKEMLDDVFNHNAPEAILTLDAVLNAKVISALYQLKIRIPKDVATATFNDSLLTKFASPPQTVVNIFPKELGKEASSEIIDLVNNPDKFKRNITVPTEIIERQSTMRRMSDECDCVE</sequence>
<evidence type="ECO:0000313" key="8">
    <source>
        <dbReference type="Proteomes" id="UP000183090"/>
    </source>
</evidence>
<dbReference type="GO" id="GO:0000976">
    <property type="term" value="F:transcription cis-regulatory region binding"/>
    <property type="evidence" value="ECO:0007669"/>
    <property type="project" value="TreeGrafter"/>
</dbReference>
<dbReference type="CDD" id="cd01392">
    <property type="entry name" value="HTH_LacI"/>
    <property type="match status" value="1"/>
</dbReference>
<dbReference type="Proteomes" id="UP000183090">
    <property type="component" value="Unassembled WGS sequence"/>
</dbReference>
<dbReference type="Pfam" id="PF00356">
    <property type="entry name" value="LacI"/>
    <property type="match status" value="1"/>
</dbReference>
<reference evidence="5 7" key="1">
    <citation type="journal article" date="2015" name="Int. J. Syst. Evol. Microbiol.">
        <title>Complete genome sequence of Salinicoccus halodurans H3B36, isolated from the Qaidam Basin in China.</title>
        <authorList>
            <person name="Jiang K."/>
            <person name="Xue Y."/>
            <person name="Ma Y."/>
        </authorList>
    </citation>
    <scope>NUCLEOTIDE SEQUENCE [LARGE SCALE GENOMIC DNA]</scope>
    <source>
        <strain evidence="5 7">H3B36</strain>
    </source>
</reference>
<keyword evidence="2" id="KW-0238">DNA-binding</keyword>
<dbReference type="PROSITE" id="PS00356">
    <property type="entry name" value="HTH_LACI_1"/>
    <property type="match status" value="1"/>
</dbReference>
<dbReference type="Gene3D" id="1.10.260.40">
    <property type="entry name" value="lambda repressor-like DNA-binding domains"/>
    <property type="match status" value="1"/>
</dbReference>
<dbReference type="InterPro" id="IPR028082">
    <property type="entry name" value="Peripla_BP_I"/>
</dbReference>
<dbReference type="Gene3D" id="3.40.50.2300">
    <property type="match status" value="2"/>
</dbReference>
<proteinExistence type="predicted"/>
<dbReference type="SUPFAM" id="SSF53822">
    <property type="entry name" value="Periplasmic binding protein-like I"/>
    <property type="match status" value="1"/>
</dbReference>
<dbReference type="GO" id="GO:0003700">
    <property type="term" value="F:DNA-binding transcription factor activity"/>
    <property type="evidence" value="ECO:0007669"/>
    <property type="project" value="TreeGrafter"/>
</dbReference>
<gene>
    <name evidence="5" type="ORF">AAT16_01185</name>
    <name evidence="6" type="ORF">SAMN05216235_1609</name>
</gene>
<protein>
    <submittedName>
        <fullName evidence="6">Transcriptional regulator, LacI family</fullName>
    </submittedName>
</protein>
<dbReference type="Proteomes" id="UP000034029">
    <property type="component" value="Chromosome"/>
</dbReference>
<dbReference type="InterPro" id="IPR000843">
    <property type="entry name" value="HTH_LacI"/>
</dbReference>
<feature type="domain" description="HTH lacI-type" evidence="4">
    <location>
        <begin position="2"/>
        <end position="56"/>
    </location>
</feature>
<dbReference type="EMBL" id="CP011366">
    <property type="protein sequence ID" value="AKG72956.1"/>
    <property type="molecule type" value="Genomic_DNA"/>
</dbReference>
<dbReference type="InterPro" id="IPR046335">
    <property type="entry name" value="LacI/GalR-like_sensor"/>
</dbReference>
<dbReference type="PROSITE" id="PS50932">
    <property type="entry name" value="HTH_LACI_2"/>
    <property type="match status" value="1"/>
</dbReference>
<dbReference type="CDD" id="cd06294">
    <property type="entry name" value="PBP1_MalR-like"/>
    <property type="match status" value="1"/>
</dbReference>
<dbReference type="PANTHER" id="PTHR30146:SF109">
    <property type="entry name" value="HTH-TYPE TRANSCRIPTIONAL REGULATOR GALS"/>
    <property type="match status" value="1"/>
</dbReference>
<dbReference type="SUPFAM" id="SSF47413">
    <property type="entry name" value="lambda repressor-like DNA-binding domains"/>
    <property type="match status" value="1"/>
</dbReference>
<evidence type="ECO:0000313" key="7">
    <source>
        <dbReference type="Proteomes" id="UP000034029"/>
    </source>
</evidence>
<organism evidence="6 8">
    <name type="scientific">Salinicoccus halodurans</name>
    <dbReference type="NCBI Taxonomy" id="407035"/>
    <lineage>
        <taxon>Bacteria</taxon>
        <taxon>Bacillati</taxon>
        <taxon>Bacillota</taxon>
        <taxon>Bacilli</taxon>
        <taxon>Bacillales</taxon>
        <taxon>Staphylococcaceae</taxon>
        <taxon>Salinicoccus</taxon>
    </lineage>
</organism>
<dbReference type="RefSeq" id="WP_046789152.1">
    <property type="nucleotide sequence ID" value="NZ_CP011366.1"/>
</dbReference>
<name>A0A0F7HIS8_9STAP</name>
<dbReference type="PANTHER" id="PTHR30146">
    <property type="entry name" value="LACI-RELATED TRANSCRIPTIONAL REPRESSOR"/>
    <property type="match status" value="1"/>
</dbReference>